<proteinExistence type="predicted"/>
<evidence type="ECO:0000313" key="1">
    <source>
        <dbReference type="EMBL" id="PXF61731.1"/>
    </source>
</evidence>
<evidence type="ECO:0000313" key="2">
    <source>
        <dbReference type="Proteomes" id="UP000248329"/>
    </source>
</evidence>
<dbReference type="EMBL" id="PQXF01000003">
    <property type="protein sequence ID" value="PXF61731.1"/>
    <property type="molecule type" value="Genomic_DNA"/>
</dbReference>
<organism evidence="1 2">
    <name type="scientific">Candidatus Methanogaster sp</name>
    <dbReference type="NCBI Taxonomy" id="3386292"/>
    <lineage>
        <taxon>Archaea</taxon>
        <taxon>Methanobacteriati</taxon>
        <taxon>Methanobacteriota</taxon>
        <taxon>Stenosarchaea group</taxon>
        <taxon>Methanomicrobia</taxon>
        <taxon>Methanosarcinales</taxon>
        <taxon>ANME-2 cluster</taxon>
        <taxon>Candidatus Methanogasteraceae</taxon>
        <taxon>Candidatus Methanogaster</taxon>
    </lineage>
</organism>
<dbReference type="Proteomes" id="UP000248329">
    <property type="component" value="Unassembled WGS sequence"/>
</dbReference>
<accession>A0AC61L5L0</accession>
<protein>
    <submittedName>
        <fullName evidence="1">Uncharacterized protein</fullName>
    </submittedName>
</protein>
<name>A0AC61L5L0_9EURY</name>
<gene>
    <name evidence="1" type="ORF">C4B59_02430</name>
</gene>
<comment type="caution">
    <text evidence="1">The sequence shown here is derived from an EMBL/GenBank/DDBJ whole genome shotgun (WGS) entry which is preliminary data.</text>
</comment>
<sequence length="171" mass="19366">MVRIDKIVNYIRYSEQTIESPIEQPSGEESSEGKTTVTSGYKGSESQPKPKPPIEYDPLHEGQEVQTLFLLTARPVKIRYVPINESDGDMESEQLTEDDTQQTDSHQVVPGNKIFKPIHKDGDYFVFTTKVGRFPEIIEKPLLGLEAGSTVRTEIRYDGLLLYVREYEVAG</sequence>
<reference evidence="1" key="1">
    <citation type="submission" date="2018-01" db="EMBL/GenBank/DDBJ databases">
        <authorList>
            <person name="Krukenberg V."/>
        </authorList>
    </citation>
    <scope>NUCLEOTIDE SEQUENCE</scope>
    <source>
        <strain evidence="1">E20ANME2</strain>
    </source>
</reference>